<dbReference type="Proteomes" id="UP000540412">
    <property type="component" value="Unassembled WGS sequence"/>
</dbReference>
<feature type="region of interest" description="Disordered" evidence="1">
    <location>
        <begin position="149"/>
        <end position="180"/>
    </location>
</feature>
<accession>A0A7W9P8N8</accession>
<name>A0A7W9P8N8_9NOCA</name>
<gene>
    <name evidence="2" type="ORF">BJY24_000100</name>
</gene>
<sequence length="261" mass="29011">MIEPYVHPACGVLGIRVLEPEEVHEVVIGIIGPLEIEDPNDPFVQRVIDRTNALNKGCFGNRRQFEQQLWNEFRDEWYEKYRERFLNRNKQANCEGGQNRSKDCEGLVAVCYKDGEPVTPPITDQRERYIVGANEYIVSQGRPAIRMSTQGALRKGADRAAERERRDNPGKYPQDPVRFPNGPAAGHVPDTTWTGPVGQAEPFTWEALDSKLNASIGGQAGAYPLGYRALAFVPGEWGPKGCQPGVTPRGLASPPPYGPVR</sequence>
<feature type="compositionally biased region" description="Basic and acidic residues" evidence="1">
    <location>
        <begin position="155"/>
        <end position="169"/>
    </location>
</feature>
<dbReference type="EMBL" id="JACHIT010000001">
    <property type="protein sequence ID" value="MBB5911233.1"/>
    <property type="molecule type" value="Genomic_DNA"/>
</dbReference>
<keyword evidence="3" id="KW-1185">Reference proteome</keyword>
<proteinExistence type="predicted"/>
<evidence type="ECO:0000313" key="3">
    <source>
        <dbReference type="Proteomes" id="UP000540412"/>
    </source>
</evidence>
<comment type="caution">
    <text evidence="2">The sequence shown here is derived from an EMBL/GenBank/DDBJ whole genome shotgun (WGS) entry which is preliminary data.</text>
</comment>
<evidence type="ECO:0000256" key="1">
    <source>
        <dbReference type="SAM" id="MobiDB-lite"/>
    </source>
</evidence>
<protein>
    <submittedName>
        <fullName evidence="2">Uncharacterized protein</fullName>
    </submittedName>
</protein>
<organism evidence="2 3">
    <name type="scientific">Nocardia transvalensis</name>
    <dbReference type="NCBI Taxonomy" id="37333"/>
    <lineage>
        <taxon>Bacteria</taxon>
        <taxon>Bacillati</taxon>
        <taxon>Actinomycetota</taxon>
        <taxon>Actinomycetes</taxon>
        <taxon>Mycobacteriales</taxon>
        <taxon>Nocardiaceae</taxon>
        <taxon>Nocardia</taxon>
    </lineage>
</organism>
<dbReference type="AlphaFoldDB" id="A0A7W9P8N8"/>
<evidence type="ECO:0000313" key="2">
    <source>
        <dbReference type="EMBL" id="MBB5911233.1"/>
    </source>
</evidence>
<reference evidence="2 3" key="1">
    <citation type="submission" date="2020-08" db="EMBL/GenBank/DDBJ databases">
        <title>Sequencing the genomes of 1000 actinobacteria strains.</title>
        <authorList>
            <person name="Klenk H.-P."/>
        </authorList>
    </citation>
    <scope>NUCLEOTIDE SEQUENCE [LARGE SCALE GENOMIC DNA]</scope>
    <source>
        <strain evidence="2 3">DSM 43582</strain>
    </source>
</reference>